<evidence type="ECO:0000256" key="1">
    <source>
        <dbReference type="SAM" id="MobiDB-lite"/>
    </source>
</evidence>
<reference evidence="2" key="1">
    <citation type="journal article" date="2021" name="Nat. Commun.">
        <title>Genetic determinants of endophytism in the Arabidopsis root mycobiome.</title>
        <authorList>
            <person name="Mesny F."/>
            <person name="Miyauchi S."/>
            <person name="Thiergart T."/>
            <person name="Pickel B."/>
            <person name="Atanasova L."/>
            <person name="Karlsson M."/>
            <person name="Huettel B."/>
            <person name="Barry K.W."/>
            <person name="Haridas S."/>
            <person name="Chen C."/>
            <person name="Bauer D."/>
            <person name="Andreopoulos W."/>
            <person name="Pangilinan J."/>
            <person name="LaButti K."/>
            <person name="Riley R."/>
            <person name="Lipzen A."/>
            <person name="Clum A."/>
            <person name="Drula E."/>
            <person name="Henrissat B."/>
            <person name="Kohler A."/>
            <person name="Grigoriev I.V."/>
            <person name="Martin F.M."/>
            <person name="Hacquard S."/>
        </authorList>
    </citation>
    <scope>NUCLEOTIDE SEQUENCE</scope>
    <source>
        <strain evidence="2">MPI-SDFR-AT-0073</strain>
    </source>
</reference>
<comment type="caution">
    <text evidence="2">The sequence shown here is derived from an EMBL/GenBank/DDBJ whole genome shotgun (WGS) entry which is preliminary data.</text>
</comment>
<sequence>MAQLQNLTITLNLSVFDSSKKTHNFIGRLNTQADTNFISPQSVEFLKHPVEVYQGGDFDGAGDGDLKPRGQVSIFLRWNESTKNKLHKETFLVLESLPYDFVLGNTFLTKNDVYESNGKLLPMALKPLSEEEKKALELQEQAAKAQQEVIEKAEAAKRKEEREKQRQALNQAKS</sequence>
<dbReference type="AlphaFoldDB" id="A0A9P8ZX95"/>
<dbReference type="GeneID" id="70129073"/>
<evidence type="ECO:0000313" key="3">
    <source>
        <dbReference type="Proteomes" id="UP000758603"/>
    </source>
</evidence>
<name>A0A9P8ZX95_9PEZI</name>
<gene>
    <name evidence="2" type="ORF">BKA67DRAFT_536575</name>
</gene>
<feature type="region of interest" description="Disordered" evidence="1">
    <location>
        <begin position="154"/>
        <end position="174"/>
    </location>
</feature>
<dbReference type="Proteomes" id="UP000758603">
    <property type="component" value="Unassembled WGS sequence"/>
</dbReference>
<proteinExistence type="predicted"/>
<protein>
    <submittedName>
        <fullName evidence="2">Uncharacterized protein</fullName>
    </submittedName>
</protein>
<dbReference type="EMBL" id="JAGPXC010000005">
    <property type="protein sequence ID" value="KAH6652863.1"/>
    <property type="molecule type" value="Genomic_DNA"/>
</dbReference>
<organism evidence="2 3">
    <name type="scientific">Truncatella angustata</name>
    <dbReference type="NCBI Taxonomy" id="152316"/>
    <lineage>
        <taxon>Eukaryota</taxon>
        <taxon>Fungi</taxon>
        <taxon>Dikarya</taxon>
        <taxon>Ascomycota</taxon>
        <taxon>Pezizomycotina</taxon>
        <taxon>Sordariomycetes</taxon>
        <taxon>Xylariomycetidae</taxon>
        <taxon>Amphisphaeriales</taxon>
        <taxon>Sporocadaceae</taxon>
        <taxon>Truncatella</taxon>
    </lineage>
</organism>
<accession>A0A9P8ZX95</accession>
<feature type="compositionally biased region" description="Basic and acidic residues" evidence="1">
    <location>
        <begin position="154"/>
        <end position="166"/>
    </location>
</feature>
<dbReference type="OrthoDB" id="4767016at2759"/>
<dbReference type="RefSeq" id="XP_045957140.1">
    <property type="nucleotide sequence ID" value="XM_046100181.1"/>
</dbReference>
<keyword evidence="3" id="KW-1185">Reference proteome</keyword>
<evidence type="ECO:0000313" key="2">
    <source>
        <dbReference type="EMBL" id="KAH6652863.1"/>
    </source>
</evidence>